<dbReference type="GO" id="GO:0004252">
    <property type="term" value="F:serine-type endopeptidase activity"/>
    <property type="evidence" value="ECO:0007669"/>
    <property type="project" value="InterPro"/>
</dbReference>
<evidence type="ECO:0000259" key="16">
    <source>
        <dbReference type="PROSITE" id="PS50026"/>
    </source>
</evidence>
<name>A0A672SJ15_SINGR</name>
<comment type="subcellular location">
    <subcellularLocation>
        <location evidence="1">Secreted</location>
    </subcellularLocation>
</comment>
<evidence type="ECO:0000256" key="9">
    <source>
        <dbReference type="ARBA" id="ARBA00022801"/>
    </source>
</evidence>
<dbReference type="PROSITE" id="PS00022">
    <property type="entry name" value="EGF_1"/>
    <property type="match status" value="1"/>
</dbReference>
<proteinExistence type="predicted"/>
<dbReference type="Pfam" id="PF00008">
    <property type="entry name" value="EGF"/>
    <property type="match status" value="1"/>
</dbReference>
<evidence type="ECO:0000256" key="1">
    <source>
        <dbReference type="ARBA" id="ARBA00004613"/>
    </source>
</evidence>
<dbReference type="SUPFAM" id="SSF57630">
    <property type="entry name" value="GLA-domain"/>
    <property type="match status" value="1"/>
</dbReference>
<comment type="caution">
    <text evidence="15">Lacks conserved residue(s) required for the propagation of feature annotation.</text>
</comment>
<dbReference type="Gene3D" id="4.10.740.10">
    <property type="entry name" value="Coagulation Factor IX"/>
    <property type="match status" value="1"/>
</dbReference>
<dbReference type="GO" id="GO:0006508">
    <property type="term" value="P:proteolysis"/>
    <property type="evidence" value="ECO:0007669"/>
    <property type="project" value="UniProtKB-KW"/>
</dbReference>
<dbReference type="GO" id="GO:0005509">
    <property type="term" value="F:calcium ion binding"/>
    <property type="evidence" value="ECO:0007669"/>
    <property type="project" value="InterPro"/>
</dbReference>
<dbReference type="Pfam" id="PF00594">
    <property type="entry name" value="Gla"/>
    <property type="match status" value="1"/>
</dbReference>
<dbReference type="InterPro" id="IPR043504">
    <property type="entry name" value="Peptidase_S1_PA_chymotrypsin"/>
</dbReference>
<feature type="domain" description="Gla" evidence="17">
    <location>
        <begin position="35"/>
        <end position="81"/>
    </location>
</feature>
<evidence type="ECO:0000313" key="19">
    <source>
        <dbReference type="Proteomes" id="UP000472262"/>
    </source>
</evidence>
<dbReference type="PANTHER" id="PTHR24278:SF0">
    <property type="entry name" value="VITAMIN K-DEPENDENT PROTEIN C"/>
    <property type="match status" value="1"/>
</dbReference>
<evidence type="ECO:0000256" key="2">
    <source>
        <dbReference type="ARBA" id="ARBA00022479"/>
    </source>
</evidence>
<dbReference type="Pfam" id="PF00089">
    <property type="entry name" value="Trypsin"/>
    <property type="match status" value="1"/>
</dbReference>
<dbReference type="PANTHER" id="PTHR24278">
    <property type="entry name" value="COAGULATION FACTOR"/>
    <property type="match status" value="1"/>
</dbReference>
<dbReference type="InterPro" id="IPR017857">
    <property type="entry name" value="Coagulation_fac-like_Gla_dom"/>
</dbReference>
<dbReference type="InterPro" id="IPR050442">
    <property type="entry name" value="Peptidase_S1_coag_factors"/>
</dbReference>
<dbReference type="InterPro" id="IPR001254">
    <property type="entry name" value="Trypsin_dom"/>
</dbReference>
<evidence type="ECO:0000256" key="15">
    <source>
        <dbReference type="PROSITE-ProRule" id="PRU00076"/>
    </source>
</evidence>
<dbReference type="PRINTS" id="PR00001">
    <property type="entry name" value="GLABLOOD"/>
</dbReference>
<dbReference type="FunFam" id="2.10.25.10:FF:000434">
    <property type="entry name" value="Predicted protein"/>
    <property type="match status" value="1"/>
</dbReference>
<dbReference type="Gene3D" id="2.40.10.10">
    <property type="entry name" value="Trypsin-like serine proteases"/>
    <property type="match status" value="1"/>
</dbReference>
<dbReference type="Gene3D" id="2.10.25.10">
    <property type="entry name" value="Laminin"/>
    <property type="match status" value="2"/>
</dbReference>
<sequence length="249" mass="27965">NASISCSAILAADLSWLQLSSVLLPKAHMLLRSRRANTFMEEIKPSSLERECREELCNFEEAREIFNTREATLEFWMAYKDGNQCDSNPCVHGKCVDLLQDYSCTCNAGFEGKHCGLTATNCSVNNGDCDHECHESVDGLGRRCSCIKGYQLQDNSRKCIAKSKANSDVICYTKYSAKANFVLQYIFKKCTVFLIDENWVLTAAHCLETSTRFSVRLVNNVVSFTISSSPKGQQSRMTDTVMMQYTSRG</sequence>
<dbReference type="InterPro" id="IPR009003">
    <property type="entry name" value="Peptidase_S1_PA"/>
</dbReference>
<evidence type="ECO:0000313" key="18">
    <source>
        <dbReference type="Ensembl" id="ENSSGRP00000101042.1"/>
    </source>
</evidence>
<dbReference type="PROSITE" id="PS50998">
    <property type="entry name" value="GLA_2"/>
    <property type="match status" value="1"/>
</dbReference>
<dbReference type="InterPro" id="IPR000152">
    <property type="entry name" value="EGF-type_Asp/Asn_hydroxyl_site"/>
</dbReference>
<evidence type="ECO:0000256" key="6">
    <source>
        <dbReference type="ARBA" id="ARBA00022696"/>
    </source>
</evidence>
<dbReference type="GO" id="GO:0007596">
    <property type="term" value="P:blood coagulation"/>
    <property type="evidence" value="ECO:0007669"/>
    <property type="project" value="UniProtKB-KW"/>
</dbReference>
<dbReference type="SUPFAM" id="SSF50494">
    <property type="entry name" value="Trypsin-like serine proteases"/>
    <property type="match status" value="1"/>
</dbReference>
<evidence type="ECO:0000256" key="13">
    <source>
        <dbReference type="ARBA" id="ARBA00023157"/>
    </source>
</evidence>
<keyword evidence="10" id="KW-0720">Serine protease</keyword>
<evidence type="ECO:0000256" key="7">
    <source>
        <dbReference type="ARBA" id="ARBA00022729"/>
    </source>
</evidence>
<dbReference type="PROSITE" id="PS00010">
    <property type="entry name" value="ASX_HYDROXYL"/>
    <property type="match status" value="1"/>
</dbReference>
<dbReference type="PROSITE" id="PS01186">
    <property type="entry name" value="EGF_2"/>
    <property type="match status" value="1"/>
</dbReference>
<evidence type="ECO:0000259" key="17">
    <source>
        <dbReference type="PROSITE" id="PS50998"/>
    </source>
</evidence>
<evidence type="ECO:0000256" key="3">
    <source>
        <dbReference type="ARBA" id="ARBA00022525"/>
    </source>
</evidence>
<dbReference type="SMART" id="SM00179">
    <property type="entry name" value="EGF_CA"/>
    <property type="match status" value="1"/>
</dbReference>
<keyword evidence="13 15" id="KW-1015">Disulfide bond</keyword>
<keyword evidence="2" id="KW-0301">Gamma-carboxyglutamic acid</keyword>
<keyword evidence="6" id="KW-0356">Hemostasis</keyword>
<evidence type="ECO:0000256" key="10">
    <source>
        <dbReference type="ARBA" id="ARBA00022825"/>
    </source>
</evidence>
<feature type="domain" description="EGF-like" evidence="16">
    <location>
        <begin position="81"/>
        <end position="116"/>
    </location>
</feature>
<keyword evidence="19" id="KW-1185">Reference proteome</keyword>
<evidence type="ECO:0000256" key="4">
    <source>
        <dbReference type="ARBA" id="ARBA00022536"/>
    </source>
</evidence>
<dbReference type="Proteomes" id="UP000472262">
    <property type="component" value="Unassembled WGS sequence"/>
</dbReference>
<dbReference type="InterPro" id="IPR009030">
    <property type="entry name" value="Growth_fac_rcpt_cys_sf"/>
</dbReference>
<dbReference type="InterPro" id="IPR000294">
    <property type="entry name" value="GLA_domain"/>
</dbReference>
<dbReference type="PROSITE" id="PS00011">
    <property type="entry name" value="GLA_1"/>
    <property type="match status" value="1"/>
</dbReference>
<dbReference type="SMART" id="SM00069">
    <property type="entry name" value="GLA"/>
    <property type="match status" value="1"/>
</dbReference>
<dbReference type="FunFam" id="4.10.740.10:FF:000001">
    <property type="entry name" value="vitamin K-dependent protein S"/>
    <property type="match status" value="1"/>
</dbReference>
<evidence type="ECO:0000256" key="11">
    <source>
        <dbReference type="ARBA" id="ARBA00022837"/>
    </source>
</evidence>
<dbReference type="InterPro" id="IPR001881">
    <property type="entry name" value="EGF-like_Ca-bd_dom"/>
</dbReference>
<dbReference type="InterPro" id="IPR000742">
    <property type="entry name" value="EGF"/>
</dbReference>
<reference evidence="18" key="1">
    <citation type="submission" date="2025-08" db="UniProtKB">
        <authorList>
            <consortium name="Ensembl"/>
        </authorList>
    </citation>
    <scope>IDENTIFICATION</scope>
</reference>
<organism evidence="18 19">
    <name type="scientific">Sinocyclocheilus grahami</name>
    <name type="common">Dianchi golden-line fish</name>
    <name type="synonym">Barbus grahami</name>
    <dbReference type="NCBI Taxonomy" id="75366"/>
    <lineage>
        <taxon>Eukaryota</taxon>
        <taxon>Metazoa</taxon>
        <taxon>Chordata</taxon>
        <taxon>Craniata</taxon>
        <taxon>Vertebrata</taxon>
        <taxon>Euteleostomi</taxon>
        <taxon>Actinopterygii</taxon>
        <taxon>Neopterygii</taxon>
        <taxon>Teleostei</taxon>
        <taxon>Ostariophysi</taxon>
        <taxon>Cypriniformes</taxon>
        <taxon>Cyprinidae</taxon>
        <taxon>Cyprininae</taxon>
        <taxon>Sinocyclocheilus</taxon>
    </lineage>
</organism>
<keyword evidence="8" id="KW-0677">Repeat</keyword>
<dbReference type="InterPro" id="IPR035972">
    <property type="entry name" value="GLA-like_dom_SF"/>
</dbReference>
<feature type="disulfide bond" evidence="15">
    <location>
        <begin position="106"/>
        <end position="115"/>
    </location>
</feature>
<evidence type="ECO:0000256" key="12">
    <source>
        <dbReference type="ARBA" id="ARBA00023084"/>
    </source>
</evidence>
<feature type="disulfide bond" evidence="15">
    <location>
        <begin position="85"/>
        <end position="95"/>
    </location>
</feature>
<dbReference type="SMART" id="SM00181">
    <property type="entry name" value="EGF"/>
    <property type="match status" value="2"/>
</dbReference>
<keyword evidence="11" id="KW-0106">Calcium</keyword>
<dbReference type="Ensembl" id="ENSSGRT00000107455.1">
    <property type="protein sequence ID" value="ENSSGRP00000101042.1"/>
    <property type="gene ID" value="ENSSGRG00000050261.1"/>
</dbReference>
<dbReference type="PROSITE" id="PS50026">
    <property type="entry name" value="EGF_3"/>
    <property type="match status" value="1"/>
</dbReference>
<keyword evidence="9" id="KW-0378">Hydrolase</keyword>
<keyword evidence="14" id="KW-0325">Glycoprotein</keyword>
<dbReference type="CDD" id="cd00054">
    <property type="entry name" value="EGF_CA"/>
    <property type="match status" value="1"/>
</dbReference>
<dbReference type="AlphaFoldDB" id="A0A672SJ15"/>
<evidence type="ECO:0000256" key="8">
    <source>
        <dbReference type="ARBA" id="ARBA00022737"/>
    </source>
</evidence>
<dbReference type="SUPFAM" id="SSF57184">
    <property type="entry name" value="Growth factor receptor domain"/>
    <property type="match status" value="1"/>
</dbReference>
<keyword evidence="12" id="KW-0094">Blood coagulation</keyword>
<dbReference type="PROSITE" id="PS01187">
    <property type="entry name" value="EGF_CA"/>
    <property type="match status" value="1"/>
</dbReference>
<evidence type="ECO:0000256" key="14">
    <source>
        <dbReference type="ARBA" id="ARBA00023180"/>
    </source>
</evidence>
<accession>A0A672SJ15</accession>
<dbReference type="GO" id="GO:0005615">
    <property type="term" value="C:extracellular space"/>
    <property type="evidence" value="ECO:0007669"/>
    <property type="project" value="TreeGrafter"/>
</dbReference>
<dbReference type="InParanoid" id="A0A672SJ15"/>
<keyword evidence="4 15" id="KW-0245">EGF-like domain</keyword>
<dbReference type="OMA" id="HECHESV"/>
<dbReference type="InterPro" id="IPR018097">
    <property type="entry name" value="EGF_Ca-bd_CS"/>
</dbReference>
<keyword evidence="5" id="KW-0645">Protease</keyword>
<protein>
    <submittedName>
        <fullName evidence="18">Uncharacterized protein</fullName>
    </submittedName>
</protein>
<keyword evidence="7" id="KW-0732">Signal</keyword>
<keyword evidence="3" id="KW-0964">Secreted</keyword>
<dbReference type="Pfam" id="PF14670">
    <property type="entry name" value="FXa_inhibition"/>
    <property type="match status" value="1"/>
</dbReference>
<evidence type="ECO:0000256" key="5">
    <source>
        <dbReference type="ARBA" id="ARBA00022670"/>
    </source>
</evidence>
<reference evidence="18" key="2">
    <citation type="submission" date="2025-09" db="UniProtKB">
        <authorList>
            <consortium name="Ensembl"/>
        </authorList>
    </citation>
    <scope>IDENTIFICATION</scope>
</reference>